<dbReference type="Proteomes" id="UP000236845">
    <property type="component" value="Unassembled WGS sequence"/>
</dbReference>
<dbReference type="AlphaFoldDB" id="A0A2H0YQX0"/>
<organism evidence="2 3">
    <name type="scientific">Candidatus Kerfeldbacteria bacterium CG08_land_8_20_14_0_20_43_14</name>
    <dbReference type="NCBI Taxonomy" id="2014246"/>
    <lineage>
        <taxon>Bacteria</taxon>
        <taxon>Candidatus Kerfeldiibacteriota</taxon>
    </lineage>
</organism>
<feature type="transmembrane region" description="Helical" evidence="1">
    <location>
        <begin position="86"/>
        <end position="107"/>
    </location>
</feature>
<feature type="transmembrane region" description="Helical" evidence="1">
    <location>
        <begin position="59"/>
        <end position="79"/>
    </location>
</feature>
<keyword evidence="1" id="KW-0812">Transmembrane</keyword>
<keyword evidence="1" id="KW-0472">Membrane</keyword>
<gene>
    <name evidence="2" type="ORF">COT26_01075</name>
</gene>
<sequence length="393" mass="44542">MPESKSAISPQKPTPKHHIKWKIIFIGLVTVIFAGVFWWTLDIALRVKLVGLPPLAQIWQLLIAIAFFCVFLALYGVFAMTRGRKYFWQTVLAAFVSSIILITFFPIRLASLGAAGIFLAGLILWSYNVAGDVNSRKKFQPHYTIHAGFGTGLLLLLIGISLCYYTSLGDNRQTMGQVRQNLISASKNPINLVLQNQIPGYKSNMTLDEFLSLVATDKFGELLVPEITKTLDSDKAKETAYKEIINQLRKVSPVFEDKETTGQIQQELDSQIQTEREVIQKAALAQLPAVQKQLLEEARREFLQTFKIEATGAEPMSEIIEKIITHRVAQYVDPYEKIIPPILALSFFFIIELISFVYRYLIFVLAPIIAWVYFKLGLIKIIKVQEEVQKVEL</sequence>
<feature type="transmembrane region" description="Helical" evidence="1">
    <location>
        <begin position="347"/>
        <end position="374"/>
    </location>
</feature>
<feature type="transmembrane region" description="Helical" evidence="1">
    <location>
        <begin position="143"/>
        <end position="167"/>
    </location>
</feature>
<dbReference type="EMBL" id="PEXW01000020">
    <property type="protein sequence ID" value="PIS40878.1"/>
    <property type="molecule type" value="Genomic_DNA"/>
</dbReference>
<feature type="transmembrane region" description="Helical" evidence="1">
    <location>
        <begin position="113"/>
        <end position="131"/>
    </location>
</feature>
<evidence type="ECO:0000313" key="3">
    <source>
        <dbReference type="Proteomes" id="UP000236845"/>
    </source>
</evidence>
<feature type="transmembrane region" description="Helical" evidence="1">
    <location>
        <begin position="21"/>
        <end position="39"/>
    </location>
</feature>
<comment type="caution">
    <text evidence="2">The sequence shown here is derived from an EMBL/GenBank/DDBJ whole genome shotgun (WGS) entry which is preliminary data.</text>
</comment>
<proteinExistence type="predicted"/>
<evidence type="ECO:0000256" key="1">
    <source>
        <dbReference type="SAM" id="Phobius"/>
    </source>
</evidence>
<protein>
    <submittedName>
        <fullName evidence="2">Uncharacterized protein</fullName>
    </submittedName>
</protein>
<keyword evidence="1" id="KW-1133">Transmembrane helix</keyword>
<evidence type="ECO:0000313" key="2">
    <source>
        <dbReference type="EMBL" id="PIS40878.1"/>
    </source>
</evidence>
<accession>A0A2H0YQX0</accession>
<name>A0A2H0YQX0_9BACT</name>
<reference evidence="3" key="1">
    <citation type="submission" date="2017-09" db="EMBL/GenBank/DDBJ databases">
        <title>Depth-based differentiation of microbial function through sediment-hosted aquifers and enrichment of novel symbionts in the deep terrestrial subsurface.</title>
        <authorList>
            <person name="Probst A.J."/>
            <person name="Ladd B."/>
            <person name="Jarett J.K."/>
            <person name="Geller-Mcgrath D.E."/>
            <person name="Sieber C.M.K."/>
            <person name="Emerson J.B."/>
            <person name="Anantharaman K."/>
            <person name="Thomas B.C."/>
            <person name="Malmstrom R."/>
            <person name="Stieglmeier M."/>
            <person name="Klingl A."/>
            <person name="Woyke T."/>
            <person name="Ryan C.M."/>
            <person name="Banfield J.F."/>
        </authorList>
    </citation>
    <scope>NUCLEOTIDE SEQUENCE [LARGE SCALE GENOMIC DNA]</scope>
</reference>